<keyword evidence="3" id="KW-1185">Reference proteome</keyword>
<dbReference type="Pfam" id="PF26355">
    <property type="entry name" value="HTH_VMAP-M9"/>
    <property type="match status" value="1"/>
</dbReference>
<organism evidence="2 3">
    <name type="scientific">Acaryochloris marina (strain MBIC 11017)</name>
    <dbReference type="NCBI Taxonomy" id="329726"/>
    <lineage>
        <taxon>Bacteria</taxon>
        <taxon>Bacillati</taxon>
        <taxon>Cyanobacteriota</taxon>
        <taxon>Cyanophyceae</taxon>
        <taxon>Acaryochloridales</taxon>
        <taxon>Acaryochloridaceae</taxon>
        <taxon>Acaryochloris</taxon>
    </lineage>
</organism>
<evidence type="ECO:0000313" key="3">
    <source>
        <dbReference type="Proteomes" id="UP000000268"/>
    </source>
</evidence>
<accession>B0CG80</accession>
<dbReference type="InterPro" id="IPR058651">
    <property type="entry name" value="HTH_VMAP-M9"/>
</dbReference>
<protein>
    <recommendedName>
        <fullName evidence="1">vWA-MoxR associated protein N-terminal HTH domain-containing protein</fullName>
    </recommendedName>
</protein>
<feature type="domain" description="vWA-MoxR associated protein N-terminal HTH" evidence="1">
    <location>
        <begin position="1"/>
        <end position="80"/>
    </location>
</feature>
<dbReference type="Pfam" id="PF14516">
    <property type="entry name" value="AAA_35"/>
    <property type="match status" value="1"/>
</dbReference>
<sequence>MTVDEALEIIDVALAPQRLNALQELIFKQCWKGLTYQDIAALAGYDNDYIRRVGSQLWLELTDLFAEKVTKSNFRSVLRQQSHNSDTQNTPDTEYCQKSNPIPDFPSSSVPLESPFYIKRNLAEKRSYETVVRPGSLIRIKAPKKWGKTSLLLRIIVYAESQNFNTVRLNFNQADQSILMSLDKLLRWICLNLTNQLQIQSKVDEFWDRDLGSKVSCTNYFRRYILSQLSDPLVIALDDLDRLFEYSQTAQDFLPMLRYWHEEANNFEVWKKLRLIVAHSTEAYIPLNLSQSPFNVGLPIQLQALTVDQVQELADRYACTWTKGKSGRTKISCLCDLCGGHPYLLNLAFYHLFHKDLSLQELIDDAPIPTGLFSSHLSNQLFTLQQHPELARHFKEIVSVEQPISIPYVSAYKLESLGLIRFEKDQVVPMCELYRRYFRNCTSQF</sequence>
<dbReference type="OrthoDB" id="507628at2"/>
<dbReference type="eggNOG" id="COG1672">
    <property type="taxonomic scope" value="Bacteria"/>
</dbReference>
<dbReference type="Proteomes" id="UP000000268">
    <property type="component" value="Chromosome"/>
</dbReference>
<dbReference type="EMBL" id="CP000828">
    <property type="protein sequence ID" value="ABW30633.1"/>
    <property type="molecule type" value="Genomic_DNA"/>
</dbReference>
<dbReference type="HOGENOM" id="CLU_021307_2_1_3"/>
<dbReference type="Gene3D" id="3.40.50.300">
    <property type="entry name" value="P-loop containing nucleotide triphosphate hydrolases"/>
    <property type="match status" value="1"/>
</dbReference>
<dbReference type="RefSeq" id="WP_012165848.1">
    <property type="nucleotide sequence ID" value="NC_009925.1"/>
</dbReference>
<name>B0CG80_ACAM1</name>
<gene>
    <name evidence="2" type="ordered locus">AM1_5686</name>
</gene>
<dbReference type="InterPro" id="IPR027417">
    <property type="entry name" value="P-loop_NTPase"/>
</dbReference>
<evidence type="ECO:0000313" key="2">
    <source>
        <dbReference type="EMBL" id="ABW30633.1"/>
    </source>
</evidence>
<reference evidence="2 3" key="1">
    <citation type="journal article" date="2008" name="Proc. Natl. Acad. Sci. U.S.A.">
        <title>Niche adaptation and genome expansion in the chlorophyll d-producing cyanobacterium Acaryochloris marina.</title>
        <authorList>
            <person name="Swingley W.D."/>
            <person name="Chen M."/>
            <person name="Cheung P.C."/>
            <person name="Conrad A.L."/>
            <person name="Dejesa L.C."/>
            <person name="Hao J."/>
            <person name="Honchak B.M."/>
            <person name="Karbach L.E."/>
            <person name="Kurdoglu A."/>
            <person name="Lahiri S."/>
            <person name="Mastrian S.D."/>
            <person name="Miyashita H."/>
            <person name="Page L."/>
            <person name="Ramakrishna P."/>
            <person name="Satoh S."/>
            <person name="Sattley W.M."/>
            <person name="Shimada Y."/>
            <person name="Taylor H.L."/>
            <person name="Tomo T."/>
            <person name="Tsuchiya T."/>
            <person name="Wang Z.T."/>
            <person name="Raymond J."/>
            <person name="Mimuro M."/>
            <person name="Blankenship R.E."/>
            <person name="Touchman J.W."/>
        </authorList>
    </citation>
    <scope>NUCLEOTIDE SEQUENCE [LARGE SCALE GENOMIC DNA]</scope>
    <source>
        <strain evidence="3">MBIC 11017</strain>
    </source>
</reference>
<dbReference type="AlphaFoldDB" id="B0CG80"/>
<proteinExistence type="predicted"/>
<dbReference type="KEGG" id="amr:AM1_5686"/>
<dbReference type="STRING" id="329726.AM1_5686"/>
<evidence type="ECO:0000259" key="1">
    <source>
        <dbReference type="Pfam" id="PF26355"/>
    </source>
</evidence>
<dbReference type="SUPFAM" id="SSF52540">
    <property type="entry name" value="P-loop containing nucleoside triphosphate hydrolases"/>
    <property type="match status" value="1"/>
</dbReference>